<evidence type="ECO:0000313" key="9">
    <source>
        <dbReference type="EMBL" id="EGC39968.1"/>
    </source>
</evidence>
<proteinExistence type="predicted"/>
<dbReference type="GO" id="GO:0000139">
    <property type="term" value="C:Golgi membrane"/>
    <property type="evidence" value="ECO:0000318"/>
    <property type="project" value="GO_Central"/>
</dbReference>
<dbReference type="FunCoup" id="F0Z7U2">
    <property type="interactions" value="41"/>
</dbReference>
<evidence type="ECO:0000256" key="4">
    <source>
        <dbReference type="ARBA" id="ARBA00022692"/>
    </source>
</evidence>
<dbReference type="GO" id="GO:0005464">
    <property type="term" value="F:UDP-xylose transmembrane transporter activity"/>
    <property type="evidence" value="ECO:0000318"/>
    <property type="project" value="GO_Central"/>
</dbReference>
<dbReference type="KEGG" id="dpp:DICPUDRAFT_74467"/>
<feature type="transmembrane region" description="Helical" evidence="8">
    <location>
        <begin position="12"/>
        <end position="30"/>
    </location>
</feature>
<comment type="subcellular location">
    <subcellularLocation>
        <location evidence="1">Endomembrane system</location>
        <topology evidence="1">Multi-pass membrane protein</topology>
    </subcellularLocation>
</comment>
<feature type="transmembrane region" description="Helical" evidence="8">
    <location>
        <begin position="108"/>
        <end position="128"/>
    </location>
</feature>
<keyword evidence="6 8" id="KW-0472">Membrane</keyword>
<dbReference type="InterPro" id="IPR013657">
    <property type="entry name" value="SCL35B1-4/HUT1"/>
</dbReference>
<dbReference type="eggNOG" id="KOG1583">
    <property type="taxonomic scope" value="Eukaryota"/>
</dbReference>
<dbReference type="InParanoid" id="F0Z7U2"/>
<protein>
    <recommendedName>
        <fullName evidence="11">Sugar phosphate transporter domain-containing protein</fullName>
    </recommendedName>
</protein>
<dbReference type="OMA" id="NPFTGWH"/>
<dbReference type="STRING" id="5786.F0Z7U2"/>
<evidence type="ECO:0000256" key="1">
    <source>
        <dbReference type="ARBA" id="ARBA00004127"/>
    </source>
</evidence>
<feature type="transmembrane region" description="Helical" evidence="8">
    <location>
        <begin position="253"/>
        <end position="274"/>
    </location>
</feature>
<feature type="transmembrane region" description="Helical" evidence="8">
    <location>
        <begin position="79"/>
        <end position="96"/>
    </location>
</feature>
<keyword evidence="3" id="KW-0762">Sugar transport</keyword>
<accession>F0Z7U2</accession>
<dbReference type="Pfam" id="PF08449">
    <property type="entry name" value="UAA"/>
    <property type="match status" value="1"/>
</dbReference>
<dbReference type="GeneID" id="10509412"/>
<feature type="transmembrane region" description="Helical" evidence="8">
    <location>
        <begin position="214"/>
        <end position="233"/>
    </location>
</feature>
<organism evidence="9 10">
    <name type="scientific">Dictyostelium purpureum</name>
    <name type="common">Slime mold</name>
    <dbReference type="NCBI Taxonomy" id="5786"/>
    <lineage>
        <taxon>Eukaryota</taxon>
        <taxon>Amoebozoa</taxon>
        <taxon>Evosea</taxon>
        <taxon>Eumycetozoa</taxon>
        <taxon>Dictyostelia</taxon>
        <taxon>Dictyosteliales</taxon>
        <taxon>Dictyosteliaceae</taxon>
        <taxon>Dictyostelium</taxon>
    </lineage>
</organism>
<dbReference type="EMBL" id="GL870948">
    <property type="protein sequence ID" value="EGC39968.1"/>
    <property type="molecule type" value="Genomic_DNA"/>
</dbReference>
<dbReference type="GO" id="GO:1990569">
    <property type="term" value="P:UDP-N-acetylglucosamine transmembrane transport"/>
    <property type="evidence" value="ECO:0000318"/>
    <property type="project" value="GO_Central"/>
</dbReference>
<feature type="transmembrane region" description="Helical" evidence="8">
    <location>
        <begin position="308"/>
        <end position="327"/>
    </location>
</feature>
<dbReference type="GO" id="GO:0005462">
    <property type="term" value="F:UDP-N-acetylglucosamine transmembrane transporter activity"/>
    <property type="evidence" value="ECO:0000318"/>
    <property type="project" value="GO_Central"/>
</dbReference>
<evidence type="ECO:0000256" key="6">
    <source>
        <dbReference type="ARBA" id="ARBA00023136"/>
    </source>
</evidence>
<evidence type="ECO:0000256" key="3">
    <source>
        <dbReference type="ARBA" id="ARBA00022597"/>
    </source>
</evidence>
<feature type="compositionally biased region" description="Basic residues" evidence="7">
    <location>
        <begin position="343"/>
        <end position="352"/>
    </location>
</feature>
<evidence type="ECO:0008006" key="11">
    <source>
        <dbReference type="Google" id="ProtNLM"/>
    </source>
</evidence>
<dbReference type="PANTHER" id="PTHR10778:SF4">
    <property type="entry name" value="NUCLEOTIDE SUGAR TRANSPORTER SLC35B4"/>
    <property type="match status" value="1"/>
</dbReference>
<feature type="transmembrane region" description="Helical" evidence="8">
    <location>
        <begin position="137"/>
        <end position="155"/>
    </location>
</feature>
<dbReference type="NCBIfam" id="TIGR00803">
    <property type="entry name" value="nst"/>
    <property type="match status" value="1"/>
</dbReference>
<feature type="region of interest" description="Disordered" evidence="7">
    <location>
        <begin position="332"/>
        <end position="352"/>
    </location>
</feature>
<dbReference type="VEuPathDB" id="AmoebaDB:DICPUDRAFT_74467"/>
<keyword evidence="10" id="KW-1185">Reference proteome</keyword>
<feature type="transmembrane region" description="Helical" evidence="8">
    <location>
        <begin position="281"/>
        <end position="302"/>
    </location>
</feature>
<dbReference type="RefSeq" id="XP_003283471.1">
    <property type="nucleotide sequence ID" value="XM_003283423.1"/>
</dbReference>
<feature type="transmembrane region" description="Helical" evidence="8">
    <location>
        <begin position="175"/>
        <end position="193"/>
    </location>
</feature>
<name>F0Z7U2_DICPU</name>
<dbReference type="PANTHER" id="PTHR10778">
    <property type="entry name" value="SOLUTE CARRIER FAMILY 35 MEMBER B"/>
    <property type="match status" value="1"/>
</dbReference>
<sequence>MIFDVFTSILPMSMIMLGCCSNVVTLELIIKESSSHAVLVTFFQFLTVAIIAFFVNVIWKVKYGIIPIPIGFRERKIPMTTYFLMVSIFFILSVLNNKALDYDIPVPFHMIFRSSSLLSTIFIGSIFYKKSYSKQQVISLFMVTLGIIFATFNSMPDSKKDISFGQESNVFKFSIGILMLTTAMFLSSILGLIQESTYRLYGKDRHYETIFYSHLLSLPFFLFLKDDIIQHILINNQSQLLELPFGLGEYPSLWVYLIINVITQYVCIQGVFILTGKTSTLTCTLVISIRKFISIIISVIYFKNDLTFLLFISTCLVFIGTFMYSTAPKIEKKSPTPVQLPKNTKKDKIKTK</sequence>
<keyword evidence="5 8" id="KW-1133">Transmembrane helix</keyword>
<keyword evidence="2" id="KW-0813">Transport</keyword>
<dbReference type="GO" id="GO:0005789">
    <property type="term" value="C:endoplasmic reticulum membrane"/>
    <property type="evidence" value="ECO:0000318"/>
    <property type="project" value="GO_Central"/>
</dbReference>
<dbReference type="Proteomes" id="UP000001064">
    <property type="component" value="Unassembled WGS sequence"/>
</dbReference>
<keyword evidence="4 8" id="KW-0812">Transmembrane</keyword>
<dbReference type="OrthoDB" id="999962at2759"/>
<evidence type="ECO:0000256" key="8">
    <source>
        <dbReference type="SAM" id="Phobius"/>
    </source>
</evidence>
<evidence type="ECO:0000313" key="10">
    <source>
        <dbReference type="Proteomes" id="UP000001064"/>
    </source>
</evidence>
<dbReference type="AlphaFoldDB" id="F0Z7U2"/>
<feature type="transmembrane region" description="Helical" evidence="8">
    <location>
        <begin position="36"/>
        <end position="59"/>
    </location>
</feature>
<evidence type="ECO:0000256" key="5">
    <source>
        <dbReference type="ARBA" id="ARBA00022989"/>
    </source>
</evidence>
<evidence type="ECO:0000256" key="2">
    <source>
        <dbReference type="ARBA" id="ARBA00022448"/>
    </source>
</evidence>
<reference evidence="10" key="1">
    <citation type="journal article" date="2011" name="Genome Biol.">
        <title>Comparative genomics of the social amoebae Dictyostelium discoideum and Dictyostelium purpureum.</title>
        <authorList>
            <consortium name="US DOE Joint Genome Institute (JGI-PGF)"/>
            <person name="Sucgang R."/>
            <person name="Kuo A."/>
            <person name="Tian X."/>
            <person name="Salerno W."/>
            <person name="Parikh A."/>
            <person name="Feasley C.L."/>
            <person name="Dalin E."/>
            <person name="Tu H."/>
            <person name="Huang E."/>
            <person name="Barry K."/>
            <person name="Lindquist E."/>
            <person name="Shapiro H."/>
            <person name="Bruce D."/>
            <person name="Schmutz J."/>
            <person name="Salamov A."/>
            <person name="Fey P."/>
            <person name="Gaudet P."/>
            <person name="Anjard C."/>
            <person name="Babu M.M."/>
            <person name="Basu S."/>
            <person name="Bushmanova Y."/>
            <person name="van der Wel H."/>
            <person name="Katoh-Kurasawa M."/>
            <person name="Dinh C."/>
            <person name="Coutinho P.M."/>
            <person name="Saito T."/>
            <person name="Elias M."/>
            <person name="Schaap P."/>
            <person name="Kay R.R."/>
            <person name="Henrissat B."/>
            <person name="Eichinger L."/>
            <person name="Rivero F."/>
            <person name="Putnam N.H."/>
            <person name="West C.M."/>
            <person name="Loomis W.F."/>
            <person name="Chisholm R.L."/>
            <person name="Shaulsky G."/>
            <person name="Strassmann J.E."/>
            <person name="Queller D.C."/>
            <person name="Kuspa A."/>
            <person name="Grigoriev I.V."/>
        </authorList>
    </citation>
    <scope>NUCLEOTIDE SEQUENCE [LARGE SCALE GENOMIC DNA]</scope>
    <source>
        <strain evidence="10">QSDP1</strain>
    </source>
</reference>
<evidence type="ECO:0000256" key="7">
    <source>
        <dbReference type="SAM" id="MobiDB-lite"/>
    </source>
</evidence>
<gene>
    <name evidence="9" type="ORF">DICPUDRAFT_74467</name>
</gene>